<reference evidence="2 4" key="1">
    <citation type="journal article" date="2014" name="BMC Genomics">
        <title>Genome sequence of Anopheles sinensis provides insight into genetics basis of mosquito competence for malaria parasites.</title>
        <authorList>
            <person name="Zhou D."/>
            <person name="Zhang D."/>
            <person name="Ding G."/>
            <person name="Shi L."/>
            <person name="Hou Q."/>
            <person name="Ye Y."/>
            <person name="Xu Y."/>
            <person name="Zhou H."/>
            <person name="Xiong C."/>
            <person name="Li S."/>
            <person name="Yu J."/>
            <person name="Hong S."/>
            <person name="Yu X."/>
            <person name="Zou P."/>
            <person name="Chen C."/>
            <person name="Chang X."/>
            <person name="Wang W."/>
            <person name="Lv Y."/>
            <person name="Sun Y."/>
            <person name="Ma L."/>
            <person name="Shen B."/>
            <person name="Zhu C."/>
        </authorList>
    </citation>
    <scope>NUCLEOTIDE SEQUENCE [LARGE SCALE GENOMIC DNA]</scope>
</reference>
<evidence type="ECO:0000313" key="2">
    <source>
        <dbReference type="EMBL" id="KFB54007.1"/>
    </source>
</evidence>
<proteinExistence type="predicted"/>
<keyword evidence="4" id="KW-1185">Reference proteome</keyword>
<dbReference type="AlphaFoldDB" id="A0A084WUW3"/>
<dbReference type="VEuPathDB" id="VectorBase:ASIC022261"/>
<accession>A0A084WUW3</accession>
<dbReference type="EMBL" id="ATLV01027159">
    <property type="status" value="NOT_ANNOTATED_CDS"/>
    <property type="molecule type" value="Genomic_DNA"/>
</dbReference>
<feature type="compositionally biased region" description="Polar residues" evidence="1">
    <location>
        <begin position="1"/>
        <end position="12"/>
    </location>
</feature>
<sequence length="86" mass="9515">MQRTNHLKTSPDNAHHRRKPANPNGDSCPSDRRYRQFSPAFNAVTARFGHHSSLLKPAASSGAGGKECFDPTWQQRGVLLAGTKMR</sequence>
<evidence type="ECO:0000313" key="4">
    <source>
        <dbReference type="Proteomes" id="UP000030765"/>
    </source>
</evidence>
<protein>
    <submittedName>
        <fullName evidence="2 3">Uncharacterized protein</fullName>
    </submittedName>
</protein>
<evidence type="ECO:0000256" key="1">
    <source>
        <dbReference type="SAM" id="MobiDB-lite"/>
    </source>
</evidence>
<organism evidence="2">
    <name type="scientific">Anopheles sinensis</name>
    <name type="common">Mosquito</name>
    <dbReference type="NCBI Taxonomy" id="74873"/>
    <lineage>
        <taxon>Eukaryota</taxon>
        <taxon>Metazoa</taxon>
        <taxon>Ecdysozoa</taxon>
        <taxon>Arthropoda</taxon>
        <taxon>Hexapoda</taxon>
        <taxon>Insecta</taxon>
        <taxon>Pterygota</taxon>
        <taxon>Neoptera</taxon>
        <taxon>Endopterygota</taxon>
        <taxon>Diptera</taxon>
        <taxon>Nematocera</taxon>
        <taxon>Culicoidea</taxon>
        <taxon>Culicidae</taxon>
        <taxon>Anophelinae</taxon>
        <taxon>Anopheles</taxon>
    </lineage>
</organism>
<name>A0A084WUW3_ANOSI</name>
<dbReference type="EnsemblMetazoa" id="ASIC022261-RA">
    <property type="protein sequence ID" value="ASIC022261-PA"/>
    <property type="gene ID" value="ASIC022261"/>
</dbReference>
<gene>
    <name evidence="2" type="ORF">ZHAS_00022261</name>
</gene>
<reference evidence="3" key="2">
    <citation type="submission" date="2020-05" db="UniProtKB">
        <authorList>
            <consortium name="EnsemblMetazoa"/>
        </authorList>
    </citation>
    <scope>IDENTIFICATION</scope>
</reference>
<evidence type="ECO:0000313" key="3">
    <source>
        <dbReference type="EnsemblMetazoa" id="ASIC022261-PA"/>
    </source>
</evidence>
<feature type="region of interest" description="Disordered" evidence="1">
    <location>
        <begin position="1"/>
        <end position="34"/>
    </location>
</feature>
<dbReference type="Proteomes" id="UP000030765">
    <property type="component" value="Unassembled WGS sequence"/>
</dbReference>
<dbReference type="EMBL" id="KE525423">
    <property type="protein sequence ID" value="KFB54007.1"/>
    <property type="molecule type" value="Genomic_DNA"/>
</dbReference>